<dbReference type="EMBL" id="JBGNYA010000001">
    <property type="protein sequence ID" value="MFA1610772.1"/>
    <property type="molecule type" value="Genomic_DNA"/>
</dbReference>
<gene>
    <name evidence="1" type="ORF">OS889_07100</name>
</gene>
<reference evidence="1 2" key="1">
    <citation type="submission" date="2024-08" db="EMBL/GenBank/DDBJ databases">
        <title>Halobellus sp. MBLA0158 whole genome sequence.</title>
        <authorList>
            <person name="Hwang C.Y."/>
            <person name="Cho E.-S."/>
            <person name="Seo M.-J."/>
        </authorList>
    </citation>
    <scope>NUCLEOTIDE SEQUENCE [LARGE SCALE GENOMIC DNA]</scope>
    <source>
        <strain evidence="1 2">MBLA0158</strain>
    </source>
</reference>
<dbReference type="RefSeq" id="WP_372388537.1">
    <property type="nucleotide sequence ID" value="NZ_JBGNYA010000001.1"/>
</dbReference>
<comment type="caution">
    <text evidence="1">The sequence shown here is derived from an EMBL/GenBank/DDBJ whole genome shotgun (WGS) entry which is preliminary data.</text>
</comment>
<evidence type="ECO:0000313" key="2">
    <source>
        <dbReference type="Proteomes" id="UP001570511"/>
    </source>
</evidence>
<organism evidence="1 2">
    <name type="scientific">Halobellus rubicundus</name>
    <dbReference type="NCBI Taxonomy" id="2996466"/>
    <lineage>
        <taxon>Archaea</taxon>
        <taxon>Methanobacteriati</taxon>
        <taxon>Methanobacteriota</taxon>
        <taxon>Stenosarchaea group</taxon>
        <taxon>Halobacteria</taxon>
        <taxon>Halobacteriales</taxon>
        <taxon>Haloferacaceae</taxon>
        <taxon>Halobellus</taxon>
    </lineage>
</organism>
<protein>
    <submittedName>
        <fullName evidence="1">Uncharacterized protein</fullName>
    </submittedName>
</protein>
<dbReference type="AlphaFoldDB" id="A0ABD5MA35"/>
<accession>A0ABD5MA35</accession>
<sequence length="54" mass="6235">MTGFEDLSVLTEASAAYLNPRQRLDYKAEREDCLEWLLTFGKDPQPVCLVKDEE</sequence>
<proteinExistence type="predicted"/>
<name>A0ABD5MA35_9EURY</name>
<dbReference type="Proteomes" id="UP001570511">
    <property type="component" value="Unassembled WGS sequence"/>
</dbReference>
<evidence type="ECO:0000313" key="1">
    <source>
        <dbReference type="EMBL" id="MFA1610772.1"/>
    </source>
</evidence>
<keyword evidence="2" id="KW-1185">Reference proteome</keyword>